<sequence length="39" mass="4854">MKQKYIYCQCCRYRNIYTISFKYFIPINRINAINGRIMI</sequence>
<protein>
    <submittedName>
        <fullName evidence="1">Uncharacterized protein</fullName>
    </submittedName>
</protein>
<proteinExistence type="predicted"/>
<accession>A0A8S5V1M8</accession>
<evidence type="ECO:0000313" key="1">
    <source>
        <dbReference type="EMBL" id="DAG00629.1"/>
    </source>
</evidence>
<reference evidence="1" key="1">
    <citation type="journal article" date="2021" name="Proc. Natl. Acad. Sci. U.S.A.">
        <title>A Catalog of Tens of Thousands of Viruses from Human Metagenomes Reveals Hidden Associations with Chronic Diseases.</title>
        <authorList>
            <person name="Tisza M.J."/>
            <person name="Buck C.B."/>
        </authorList>
    </citation>
    <scope>NUCLEOTIDE SEQUENCE</scope>
    <source>
        <strain evidence="1">CtJ2i1</strain>
    </source>
</reference>
<organism evidence="1">
    <name type="scientific">Myoviridae sp. ctJ2i1</name>
    <dbReference type="NCBI Taxonomy" id="2825079"/>
    <lineage>
        <taxon>Viruses</taxon>
        <taxon>Duplodnaviria</taxon>
        <taxon>Heunggongvirae</taxon>
        <taxon>Uroviricota</taxon>
        <taxon>Caudoviricetes</taxon>
    </lineage>
</organism>
<name>A0A8S5V1M8_9CAUD</name>
<dbReference type="EMBL" id="BK016182">
    <property type="protein sequence ID" value="DAG00629.1"/>
    <property type="molecule type" value="Genomic_DNA"/>
</dbReference>